<keyword evidence="3" id="KW-1185">Reference proteome</keyword>
<keyword evidence="2" id="KW-0378">Hydrolase</keyword>
<feature type="domain" description="AB hydrolase-1" evidence="1">
    <location>
        <begin position="8"/>
        <end position="88"/>
    </location>
</feature>
<evidence type="ECO:0000259" key="1">
    <source>
        <dbReference type="Pfam" id="PF12697"/>
    </source>
</evidence>
<gene>
    <name evidence="2" type="ORF">ACFQ07_30785</name>
</gene>
<sequence>MRGNGPGLLLAHGAGGGIDANFGPILDELTSRNTVVGPDYPGTGRTPSRGGALSLDGLADALVATAVEEGVESFAIAGYSLGTPVAVR</sequence>
<evidence type="ECO:0000313" key="2">
    <source>
        <dbReference type="EMBL" id="MFD0856658.1"/>
    </source>
</evidence>
<comment type="caution">
    <text evidence="2">The sequence shown here is derived from an EMBL/GenBank/DDBJ whole genome shotgun (WGS) entry which is preliminary data.</text>
</comment>
<dbReference type="InterPro" id="IPR029058">
    <property type="entry name" value="AB_hydrolase_fold"/>
</dbReference>
<dbReference type="EMBL" id="JBHTIR010004210">
    <property type="protein sequence ID" value="MFD0856658.1"/>
    <property type="molecule type" value="Genomic_DNA"/>
</dbReference>
<dbReference type="Pfam" id="PF12697">
    <property type="entry name" value="Abhydrolase_6"/>
    <property type="match status" value="1"/>
</dbReference>
<dbReference type="SUPFAM" id="SSF53474">
    <property type="entry name" value="alpha/beta-Hydrolases"/>
    <property type="match status" value="1"/>
</dbReference>
<evidence type="ECO:0000313" key="3">
    <source>
        <dbReference type="Proteomes" id="UP001597083"/>
    </source>
</evidence>
<protein>
    <submittedName>
        <fullName evidence="2">Alpha/beta fold hydrolase</fullName>
    </submittedName>
</protein>
<proteinExistence type="predicted"/>
<dbReference type="GO" id="GO:0016787">
    <property type="term" value="F:hydrolase activity"/>
    <property type="evidence" value="ECO:0007669"/>
    <property type="project" value="UniProtKB-KW"/>
</dbReference>
<organism evidence="2 3">
    <name type="scientific">Actinomadura adrarensis</name>
    <dbReference type="NCBI Taxonomy" id="1819600"/>
    <lineage>
        <taxon>Bacteria</taxon>
        <taxon>Bacillati</taxon>
        <taxon>Actinomycetota</taxon>
        <taxon>Actinomycetes</taxon>
        <taxon>Streptosporangiales</taxon>
        <taxon>Thermomonosporaceae</taxon>
        <taxon>Actinomadura</taxon>
    </lineage>
</organism>
<reference evidence="3" key="1">
    <citation type="journal article" date="2019" name="Int. J. Syst. Evol. Microbiol.">
        <title>The Global Catalogue of Microorganisms (GCM) 10K type strain sequencing project: providing services to taxonomists for standard genome sequencing and annotation.</title>
        <authorList>
            <consortium name="The Broad Institute Genomics Platform"/>
            <consortium name="The Broad Institute Genome Sequencing Center for Infectious Disease"/>
            <person name="Wu L."/>
            <person name="Ma J."/>
        </authorList>
    </citation>
    <scope>NUCLEOTIDE SEQUENCE [LARGE SCALE GENOMIC DNA]</scope>
    <source>
        <strain evidence="3">JCM 31696</strain>
    </source>
</reference>
<dbReference type="Proteomes" id="UP001597083">
    <property type="component" value="Unassembled WGS sequence"/>
</dbReference>
<name>A0ABW3CQH5_9ACTN</name>
<dbReference type="InterPro" id="IPR000073">
    <property type="entry name" value="AB_hydrolase_1"/>
</dbReference>
<accession>A0ABW3CQH5</accession>
<dbReference type="Gene3D" id="3.40.50.1820">
    <property type="entry name" value="alpha/beta hydrolase"/>
    <property type="match status" value="1"/>
</dbReference>
<feature type="non-terminal residue" evidence="2">
    <location>
        <position position="88"/>
    </location>
</feature>